<dbReference type="InterPro" id="IPR051320">
    <property type="entry name" value="Viral_Replic_Matur_Polypro"/>
</dbReference>
<evidence type="ECO:0000313" key="2">
    <source>
        <dbReference type="Proteomes" id="UP000620124"/>
    </source>
</evidence>
<gene>
    <name evidence="1" type="ORF">MVEN_00324100</name>
</gene>
<dbReference type="OrthoDB" id="3055032at2759"/>
<comment type="caution">
    <text evidence="1">The sequence shown here is derived from an EMBL/GenBank/DDBJ whole genome shotgun (WGS) entry which is preliminary data.</text>
</comment>
<reference evidence="1" key="1">
    <citation type="submission" date="2020-05" db="EMBL/GenBank/DDBJ databases">
        <title>Mycena genomes resolve the evolution of fungal bioluminescence.</title>
        <authorList>
            <person name="Tsai I.J."/>
        </authorList>
    </citation>
    <scope>NUCLEOTIDE SEQUENCE</scope>
    <source>
        <strain evidence="1">CCC161011</strain>
    </source>
</reference>
<name>A0A8H6YUH5_9AGAR</name>
<protein>
    <submittedName>
        <fullName evidence="1">Integrase catalytic domain-containing protein</fullName>
    </submittedName>
</protein>
<dbReference type="InterPro" id="IPR043128">
    <property type="entry name" value="Rev_trsase/Diguanyl_cyclase"/>
</dbReference>
<dbReference type="Gene3D" id="3.10.10.10">
    <property type="entry name" value="HIV Type 1 Reverse Transcriptase, subunit A, domain 1"/>
    <property type="match status" value="1"/>
</dbReference>
<dbReference type="Gene3D" id="2.40.70.10">
    <property type="entry name" value="Acid Proteases"/>
    <property type="match status" value="1"/>
</dbReference>
<dbReference type="EMBL" id="JACAZI010000003">
    <property type="protein sequence ID" value="KAF7364551.1"/>
    <property type="molecule type" value="Genomic_DNA"/>
</dbReference>
<dbReference type="AlphaFoldDB" id="A0A8H6YUH5"/>
<proteinExistence type="predicted"/>
<dbReference type="PANTHER" id="PTHR33064:SF37">
    <property type="entry name" value="RIBONUCLEASE H"/>
    <property type="match status" value="1"/>
</dbReference>
<keyword evidence="2" id="KW-1185">Reference proteome</keyword>
<dbReference type="Proteomes" id="UP000620124">
    <property type="component" value="Unassembled WGS sequence"/>
</dbReference>
<organism evidence="1 2">
    <name type="scientific">Mycena venus</name>
    <dbReference type="NCBI Taxonomy" id="2733690"/>
    <lineage>
        <taxon>Eukaryota</taxon>
        <taxon>Fungi</taxon>
        <taxon>Dikarya</taxon>
        <taxon>Basidiomycota</taxon>
        <taxon>Agaricomycotina</taxon>
        <taxon>Agaricomycetes</taxon>
        <taxon>Agaricomycetidae</taxon>
        <taxon>Agaricales</taxon>
        <taxon>Marasmiineae</taxon>
        <taxon>Mycenaceae</taxon>
        <taxon>Mycena</taxon>
    </lineage>
</organism>
<dbReference type="CDD" id="cd00303">
    <property type="entry name" value="retropepsin_like"/>
    <property type="match status" value="1"/>
</dbReference>
<dbReference type="PANTHER" id="PTHR33064">
    <property type="entry name" value="POL PROTEIN"/>
    <property type="match status" value="1"/>
</dbReference>
<dbReference type="Gene3D" id="3.30.70.270">
    <property type="match status" value="1"/>
</dbReference>
<dbReference type="SUPFAM" id="SSF56672">
    <property type="entry name" value="DNA/RNA polymerases"/>
    <property type="match status" value="1"/>
</dbReference>
<sequence length="687" mass="76191">MPAEAKLALEQVLADFEKNGTANLGDDAVEQLPGVYIQPNAVYLRDLPFEPQAAITDRAEGWVPMGAVIVNDAVIQYWLSVPEGEEPKQVFVSMADGTGEQEAILDGGSQIVSMAQAVAVELGIGWDPDTCIFMQSANGQMEKSAGLARNVPFCFGDITVFLQVHIIKTPAYKVLLGRPFDVLTASNIANSTDGGQILTLTDPSTHKRVVVPTFPRGQKRQLRRLAPAEENTPAAEQIFRIRGIDELSRRFSGPEGFTLEETRLAFLTASVPYMGDDRPAAQLLQDFATQQVSGGGEEKETYVAQVSNISKFATASAGTSRQQFAQLAPGNVKEVLVGKKYKPVALKVRPVFEPLPEEFRIERNITGDPLAGLVPLDPHPPKFVPVGRYTQERKEAVDKMHNDGFLNETETDLMHHMLSIHEKTVAWNDAERGTFKEEFFPPIRLPVKPDHKVWVERNIPIPPGQLEEVCKVLRKSIDANIYEPSNGPYRTKYFGVLKSDKKSIRLVHSLEPLNAVTIAHSGVPPGAADLAEHFAGRSCGSTFDLYSGYNHRLIHPDSRDYTTFQSPFGALRLVRLPQGWTNSVPIFHEDVTYILRDEIPDKVRPYIDDVPARGPPTRYELSDGTEETIPENPLIRRFVWEHLIDCNRILTRLAYAGATVSGTKLQICRDTFKVVGHVCSYTVISSE</sequence>
<evidence type="ECO:0000313" key="1">
    <source>
        <dbReference type="EMBL" id="KAF7364551.1"/>
    </source>
</evidence>
<dbReference type="InterPro" id="IPR043502">
    <property type="entry name" value="DNA/RNA_pol_sf"/>
</dbReference>
<accession>A0A8H6YUH5</accession>
<dbReference type="InterPro" id="IPR021109">
    <property type="entry name" value="Peptidase_aspartic_dom_sf"/>
</dbReference>
<dbReference type="CDD" id="cd01647">
    <property type="entry name" value="RT_LTR"/>
    <property type="match status" value="1"/>
</dbReference>